<proteinExistence type="predicted"/>
<dbReference type="EMBL" id="DSUJ01000002">
    <property type="protein sequence ID" value="HFI90017.1"/>
    <property type="molecule type" value="Genomic_DNA"/>
</dbReference>
<dbReference type="Gene3D" id="2.60.40.10">
    <property type="entry name" value="Immunoglobulins"/>
    <property type="match status" value="3"/>
</dbReference>
<feature type="domain" description="LTD" evidence="2">
    <location>
        <begin position="12"/>
        <end position="168"/>
    </location>
</feature>
<reference evidence="3" key="1">
    <citation type="journal article" date="2020" name="mSystems">
        <title>Genome- and Community-Level Interaction Insights into Carbon Utilization and Element Cycling Functions of Hydrothermarchaeota in Hydrothermal Sediment.</title>
        <authorList>
            <person name="Zhou Z."/>
            <person name="Liu Y."/>
            <person name="Xu W."/>
            <person name="Pan J."/>
            <person name="Luo Z.H."/>
            <person name="Li M."/>
        </authorList>
    </citation>
    <scope>NUCLEOTIDE SEQUENCE [LARGE SCALE GENOMIC DNA]</scope>
    <source>
        <strain evidence="3">SpSt-479</strain>
    </source>
</reference>
<sequence length="1559" mass="173604">MTNKFYILLIIFSISQVFSQTDTVIIFSEVMFYPTSGNNEFIELYNSSVNQSIDLSNWKIKYYTSTSDQIIDAGFGTVLSPQSFAIIFENDYDLLNGIYSGLVPANSLILKISDGSFGSSGMANTTSRPLWLINSLNDTIDYYFYSADNLQTFSDEKIIMSRDSSQTNWANSLVSNGTPGFTNSVTPLNFDLQLTSLTFNPPQPILGEDVTISTNVRNNGVLTAANFIIEIFNDSNLDSIGQSNELIYSQSYSNLISGDSIFISFIITNLQIGSYQIIAKIIFNEDENPQNNQLVRLLTVYPPGNVYNDVIINEIMYAPSTGQPEWIELLNKSPNTINLKKWKFADATSTISITNQDFYLQPDSFVVLTADSSILNLFPVASRIIKLSIPALNNTGDAVVIKDSMNVLIDSVNYLPSWGGNTGGKSLERISKDNLSNDPQNWKTSQSIFSATPGKINSVTPKNYDLTIIHFKSRTLYGIIGEDISLETTIRNIGLNAVSQFDLLLYRDFNLDSIPQNNELLSRQSFSTLLINDSIKTIFTTGSFAAGENYFILKIQTQTDDDSTNNISFTKVIGVNVNEQRNDIVINEIMYAPTSPEPEWIELYNQSNKIINLKGYKVADAVDTITVFTDSVIINPNEFFVIVKDSSINSFYLIPSRIYVRSFPTLNNTDDKVILLDSLNRVIDSLRYFSSWGGTNGKSLERINVAVTSTDSSNWKSSISRYKATPGTFNSVTKKDFDLLVSDILFSPKFPLNADNVNISAVIKNIGNLSASFTVRLLEDINLDSLPDVLVETSSQLQLAGDDSVNLNFSYQIENLINKRAFYVIADFQSDQDTSNNYFYKIIEPGFPPQTIVINEIMFAPFGGEPEWIELYNNSDVDINLNGWKISDIVTTPAMVEIKSDLVIPSKGYVVLTKDTTIFNYHRFIPSQVLKLNLPNLNNDVDGVVIKDSRGLNIDSVYYSNQWGGTNGFSIERISSLVNSNQQSNWASGLDIEQSTPGRINSVTPKEFDLQITDILFEPRFPVLNDNVSIAAKIKNTGLNNVPTFEVKFFIDTDSNNVVDEIISSVSSTNLASGDSVTVFSTTLIQNLQRKILIAASVSFDGESDSLNNYLEKYIEPGFTSEIIKINEVMYNTSSGKPEWIELVNVSSDSVNIKDWSISDLLTTPTKAVITNLDIFILPNEYFIISRDTSFRTIYPDVQCKIFNANFGTLGNTSDGVVLYDFRNGIIDSLFYRSSWGSKSDVSIERISLNGSTNDSTNWTLSLSLKGSTPGEVNSIYNIPSYQRNDVVINEIMFDPDIDNSEYIEFYNSGNDSVNVGAWSVSDENGNSYKLYSTSFLLPPKAYFLLIADSISLNKYDLNNYSYKNIVGVSSLGLVNAGELILLKDVKGNVIDSVLYSDKWHNRNFVNTKNKSLERINPNLNSNDPLNWSTCVNPIGGTPGLINSIFAENNNLQSNISIFPNPFSPDNDGFEDFTIINYNLSQTVSQIKLKIFDSKGRLVRTIYSNQPSGSNGSVVFDGLDDDGITLRMGIYIVLLEALNDNNGNVETIKTTVVIARKLN</sequence>
<protein>
    <recommendedName>
        <fullName evidence="2">LTD domain-containing protein</fullName>
    </recommendedName>
</protein>
<comment type="caution">
    <text evidence="3">The sequence shown here is derived from an EMBL/GenBank/DDBJ whole genome shotgun (WGS) entry which is preliminary data.</text>
</comment>
<dbReference type="PROSITE" id="PS51841">
    <property type="entry name" value="LTD"/>
    <property type="match status" value="6"/>
</dbReference>
<feature type="domain" description="LTD" evidence="2">
    <location>
        <begin position="575"/>
        <end position="711"/>
    </location>
</feature>
<dbReference type="Pfam" id="PF00932">
    <property type="entry name" value="LTD"/>
    <property type="match status" value="6"/>
</dbReference>
<feature type="domain" description="LTD" evidence="2">
    <location>
        <begin position="1278"/>
        <end position="1398"/>
    </location>
</feature>
<dbReference type="InterPro" id="IPR011635">
    <property type="entry name" value="CARDB"/>
</dbReference>
<feature type="domain" description="LTD" evidence="2">
    <location>
        <begin position="1117"/>
        <end position="1254"/>
    </location>
</feature>
<feature type="chain" id="PRO_5031247565" description="LTD domain-containing protein" evidence="1">
    <location>
        <begin position="20"/>
        <end position="1559"/>
    </location>
</feature>
<feature type="domain" description="LTD" evidence="2">
    <location>
        <begin position="305"/>
        <end position="416"/>
    </location>
</feature>
<evidence type="ECO:0000256" key="1">
    <source>
        <dbReference type="SAM" id="SignalP"/>
    </source>
</evidence>
<organism evidence="3">
    <name type="scientific">Ignavibacterium album</name>
    <dbReference type="NCBI Taxonomy" id="591197"/>
    <lineage>
        <taxon>Bacteria</taxon>
        <taxon>Pseudomonadati</taxon>
        <taxon>Ignavibacteriota</taxon>
        <taxon>Ignavibacteria</taxon>
        <taxon>Ignavibacteriales</taxon>
        <taxon>Ignavibacteriaceae</taxon>
        <taxon>Ignavibacterium</taxon>
    </lineage>
</organism>
<feature type="signal peptide" evidence="1">
    <location>
        <begin position="1"/>
        <end position="19"/>
    </location>
</feature>
<gene>
    <name evidence="3" type="ORF">ENS31_00645</name>
</gene>
<dbReference type="InterPro" id="IPR036415">
    <property type="entry name" value="Lamin_tail_dom_sf"/>
</dbReference>
<dbReference type="InterPro" id="IPR001322">
    <property type="entry name" value="Lamin_tail_dom"/>
</dbReference>
<dbReference type="InterPro" id="IPR025965">
    <property type="entry name" value="FlgD/Vpr_Ig-like"/>
</dbReference>
<dbReference type="Pfam" id="PF07705">
    <property type="entry name" value="CARDB"/>
    <property type="match status" value="1"/>
</dbReference>
<accession>A0A7V3E679</accession>
<dbReference type="Gene3D" id="2.60.40.1260">
    <property type="entry name" value="Lamin Tail domain"/>
    <property type="match status" value="3"/>
</dbReference>
<dbReference type="Pfam" id="PF13860">
    <property type="entry name" value="FlgD_ig"/>
    <property type="match status" value="1"/>
</dbReference>
<dbReference type="InterPro" id="IPR013783">
    <property type="entry name" value="Ig-like_fold"/>
</dbReference>
<feature type="domain" description="LTD" evidence="2">
    <location>
        <begin position="845"/>
        <end position="982"/>
    </location>
</feature>
<evidence type="ECO:0000313" key="3">
    <source>
        <dbReference type="EMBL" id="HFI90017.1"/>
    </source>
</evidence>
<evidence type="ECO:0000259" key="2">
    <source>
        <dbReference type="PROSITE" id="PS51841"/>
    </source>
</evidence>
<keyword evidence="1" id="KW-0732">Signal</keyword>
<dbReference type="SUPFAM" id="SSF74853">
    <property type="entry name" value="Lamin A/C globular tail domain"/>
    <property type="match status" value="6"/>
</dbReference>
<dbReference type="Gene3D" id="2.60.40.4070">
    <property type="match status" value="1"/>
</dbReference>
<name>A0A7V3E679_9BACT</name>